<proteinExistence type="predicted"/>
<evidence type="ECO:0000256" key="1">
    <source>
        <dbReference type="SAM" id="MobiDB-lite"/>
    </source>
</evidence>
<dbReference type="EMBL" id="QUMU01000033">
    <property type="protein sequence ID" value="REG14210.1"/>
    <property type="molecule type" value="Genomic_DNA"/>
</dbReference>
<comment type="caution">
    <text evidence="2">The sequence shown here is derived from an EMBL/GenBank/DDBJ whole genome shotgun (WGS) entry which is preliminary data.</text>
</comment>
<accession>A0ABX9JK56</accession>
<feature type="region of interest" description="Disordered" evidence="1">
    <location>
        <begin position="1"/>
        <end position="35"/>
    </location>
</feature>
<evidence type="ECO:0000313" key="3">
    <source>
        <dbReference type="Proteomes" id="UP000256345"/>
    </source>
</evidence>
<evidence type="ECO:0000313" key="2">
    <source>
        <dbReference type="EMBL" id="REG14210.1"/>
    </source>
</evidence>
<sequence length="78" mass="8329">MTCSSRCGLRWPSTDTPAPPSACTHERPPLQGGGARSAADYWVVMLNFTEVAEVEGSQVGCVKRMPKMVSGVGAEMRT</sequence>
<name>A0ABX9JK56_9BACT</name>
<keyword evidence="3" id="KW-1185">Reference proteome</keyword>
<protein>
    <submittedName>
        <fullName evidence="2">Uncharacterized protein</fullName>
    </submittedName>
</protein>
<gene>
    <name evidence="2" type="ORF">ATI61_1332</name>
</gene>
<organism evidence="2 3">
    <name type="scientific">Archangium gephyra</name>
    <dbReference type="NCBI Taxonomy" id="48"/>
    <lineage>
        <taxon>Bacteria</taxon>
        <taxon>Pseudomonadati</taxon>
        <taxon>Myxococcota</taxon>
        <taxon>Myxococcia</taxon>
        <taxon>Myxococcales</taxon>
        <taxon>Cystobacterineae</taxon>
        <taxon>Archangiaceae</taxon>
        <taxon>Archangium</taxon>
    </lineage>
</organism>
<reference evidence="2 3" key="1">
    <citation type="submission" date="2018-08" db="EMBL/GenBank/DDBJ databases">
        <title>Genomic Encyclopedia of Archaeal and Bacterial Type Strains, Phase II (KMG-II): from individual species to whole genera.</title>
        <authorList>
            <person name="Goeker M."/>
        </authorList>
    </citation>
    <scope>NUCLEOTIDE SEQUENCE [LARGE SCALE GENOMIC DNA]</scope>
    <source>
        <strain evidence="2 3">DSM 2261</strain>
    </source>
</reference>
<dbReference type="Proteomes" id="UP000256345">
    <property type="component" value="Unassembled WGS sequence"/>
</dbReference>